<sequence length="61" mass="7408">MFFSVLRSLFEKHYRFGKSETIKELSFSLRERTQSFLATFKDQAQLIRFEKLLNLLMIIFL</sequence>
<protein>
    <submittedName>
        <fullName evidence="1">Uncharacterized protein</fullName>
    </submittedName>
</protein>
<organism evidence="1 2">
    <name type="scientific">Candidatus Dojkabacteria bacterium CG_4_10_14_0_2_um_filter_Dojkabacteria_WS6_41_15</name>
    <dbReference type="NCBI Taxonomy" id="2014249"/>
    <lineage>
        <taxon>Bacteria</taxon>
        <taxon>Candidatus Dojkabacteria</taxon>
    </lineage>
</organism>
<evidence type="ECO:0000313" key="1">
    <source>
        <dbReference type="EMBL" id="PJA12537.1"/>
    </source>
</evidence>
<proteinExistence type="predicted"/>
<evidence type="ECO:0000313" key="2">
    <source>
        <dbReference type="Proteomes" id="UP000228952"/>
    </source>
</evidence>
<dbReference type="AlphaFoldDB" id="A0A2M7W0V0"/>
<gene>
    <name evidence="1" type="ORF">COX64_04480</name>
</gene>
<dbReference type="Proteomes" id="UP000228952">
    <property type="component" value="Unassembled WGS sequence"/>
</dbReference>
<name>A0A2M7W0V0_9BACT</name>
<comment type="caution">
    <text evidence="1">The sequence shown here is derived from an EMBL/GenBank/DDBJ whole genome shotgun (WGS) entry which is preliminary data.</text>
</comment>
<accession>A0A2M7W0V0</accession>
<reference evidence="2" key="1">
    <citation type="submission" date="2017-09" db="EMBL/GenBank/DDBJ databases">
        <title>Depth-based differentiation of microbial function through sediment-hosted aquifers and enrichment of novel symbionts in the deep terrestrial subsurface.</title>
        <authorList>
            <person name="Probst A.J."/>
            <person name="Ladd B."/>
            <person name="Jarett J.K."/>
            <person name="Geller-Mcgrath D.E."/>
            <person name="Sieber C.M.K."/>
            <person name="Emerson J.B."/>
            <person name="Anantharaman K."/>
            <person name="Thomas B.C."/>
            <person name="Malmstrom R."/>
            <person name="Stieglmeier M."/>
            <person name="Klingl A."/>
            <person name="Woyke T."/>
            <person name="Ryan C.M."/>
            <person name="Banfield J.F."/>
        </authorList>
    </citation>
    <scope>NUCLEOTIDE SEQUENCE [LARGE SCALE GENOMIC DNA]</scope>
</reference>
<dbReference type="EMBL" id="PFQB01000110">
    <property type="protein sequence ID" value="PJA12537.1"/>
    <property type="molecule type" value="Genomic_DNA"/>
</dbReference>